<feature type="transmembrane region" description="Helical" evidence="10">
    <location>
        <begin position="263"/>
        <end position="285"/>
    </location>
</feature>
<feature type="transmembrane region" description="Helical" evidence="10">
    <location>
        <begin position="207"/>
        <end position="224"/>
    </location>
</feature>
<dbReference type="PANTHER" id="PTHR10110:SF86">
    <property type="entry name" value="SODIUM_HYDROGEN EXCHANGER 7"/>
    <property type="match status" value="1"/>
</dbReference>
<evidence type="ECO:0000256" key="9">
    <source>
        <dbReference type="ARBA" id="ARBA00023201"/>
    </source>
</evidence>
<feature type="transmembrane region" description="Helical" evidence="10">
    <location>
        <begin position="6"/>
        <end position="22"/>
    </location>
</feature>
<keyword evidence="10" id="KW-0050">Antiport</keyword>
<dbReference type="NCBIfam" id="TIGR00831">
    <property type="entry name" value="a_cpa1"/>
    <property type="match status" value="1"/>
</dbReference>
<protein>
    <submittedName>
        <fullName evidence="12">Na+/H+ antiporter</fullName>
    </submittedName>
</protein>
<keyword evidence="13" id="KW-1185">Reference proteome</keyword>
<feature type="transmembrane region" description="Helical" evidence="10">
    <location>
        <begin position="297"/>
        <end position="320"/>
    </location>
</feature>
<dbReference type="PANTHER" id="PTHR10110">
    <property type="entry name" value="SODIUM/HYDROGEN EXCHANGER"/>
    <property type="match status" value="1"/>
</dbReference>
<evidence type="ECO:0000256" key="1">
    <source>
        <dbReference type="ARBA" id="ARBA00004651"/>
    </source>
</evidence>
<keyword evidence="9 10" id="KW-0739">Sodium transport</keyword>
<feature type="transmembrane region" description="Helical" evidence="10">
    <location>
        <begin position="182"/>
        <end position="200"/>
    </location>
</feature>
<dbReference type="GO" id="GO:0098719">
    <property type="term" value="P:sodium ion import across plasma membrane"/>
    <property type="evidence" value="ECO:0007669"/>
    <property type="project" value="TreeGrafter"/>
</dbReference>
<comment type="similarity">
    <text evidence="10">Belongs to the monovalent cation:proton antiporter 1 (CPA1) transporter (TC 2.A.36) family.</text>
</comment>
<evidence type="ECO:0000256" key="7">
    <source>
        <dbReference type="ARBA" id="ARBA00023065"/>
    </source>
</evidence>
<feature type="transmembrane region" description="Helical" evidence="10">
    <location>
        <begin position="230"/>
        <end position="251"/>
    </location>
</feature>
<reference evidence="12" key="1">
    <citation type="submission" date="2013-12" db="EMBL/GenBank/DDBJ databases">
        <authorList>
            <person name="Linke B."/>
        </authorList>
    </citation>
    <scope>NUCLEOTIDE SEQUENCE [LARGE SCALE GENOMIC DNA]</scope>
    <source>
        <strain evidence="12">CRIB-18</strain>
    </source>
</reference>
<feature type="transmembrane region" description="Helical" evidence="10">
    <location>
        <begin position="52"/>
        <end position="71"/>
    </location>
</feature>
<feature type="domain" description="Cation/H+ exchanger transmembrane" evidence="11">
    <location>
        <begin position="13"/>
        <end position="404"/>
    </location>
</feature>
<dbReference type="GO" id="GO:0015385">
    <property type="term" value="F:sodium:proton antiporter activity"/>
    <property type="evidence" value="ECO:0007669"/>
    <property type="project" value="InterPro"/>
</dbReference>
<gene>
    <name evidence="12" type="ORF">CSEC_2406</name>
</gene>
<dbReference type="GO" id="GO:0051453">
    <property type="term" value="P:regulation of intracellular pH"/>
    <property type="evidence" value="ECO:0007669"/>
    <property type="project" value="TreeGrafter"/>
</dbReference>
<dbReference type="eggNOG" id="COG0025">
    <property type="taxonomic scope" value="Bacteria"/>
</dbReference>
<feature type="transmembrane region" description="Helical" evidence="10">
    <location>
        <begin position="379"/>
        <end position="403"/>
    </location>
</feature>
<dbReference type="GO" id="GO:0015386">
    <property type="term" value="F:potassium:proton antiporter activity"/>
    <property type="evidence" value="ECO:0007669"/>
    <property type="project" value="TreeGrafter"/>
</dbReference>
<keyword evidence="7 10" id="KW-0406">Ion transport</keyword>
<evidence type="ECO:0000259" key="11">
    <source>
        <dbReference type="Pfam" id="PF00999"/>
    </source>
</evidence>
<keyword evidence="6 10" id="KW-0915">Sodium</keyword>
<comment type="caution">
    <text evidence="12">The sequence shown here is derived from an EMBL/GenBank/DDBJ whole genome shotgun (WGS) entry which is preliminary data.</text>
</comment>
<keyword evidence="4 10" id="KW-0812">Transmembrane</keyword>
<comment type="caution">
    <text evidence="10">Lacks conserved residue(s) required for the propagation of feature annotation.</text>
</comment>
<reference evidence="12" key="2">
    <citation type="submission" date="2014-09" db="EMBL/GenBank/DDBJ databases">
        <title>Criblamydia sequanensis harbors a mega-plasmid encoding arsenite resistance.</title>
        <authorList>
            <person name="Bertelli C."/>
            <person name="Goesmann A."/>
            <person name="Greub G."/>
        </authorList>
    </citation>
    <scope>NUCLEOTIDE SEQUENCE [LARGE SCALE GENOMIC DNA]</scope>
    <source>
        <strain evidence="12">CRIB-18</strain>
    </source>
</reference>
<comment type="subcellular location">
    <subcellularLocation>
        <location evidence="1 10">Cell membrane</location>
        <topology evidence="1 10">Multi-pass membrane protein</topology>
    </subcellularLocation>
</comment>
<name>A0A090D0Y2_9BACT</name>
<dbReference type="RefSeq" id="WP_079978068.1">
    <property type="nucleotide sequence ID" value="NZ_CCEJ010000015.1"/>
</dbReference>
<evidence type="ECO:0000256" key="5">
    <source>
        <dbReference type="ARBA" id="ARBA00022989"/>
    </source>
</evidence>
<dbReference type="InterPro" id="IPR006153">
    <property type="entry name" value="Cation/H_exchanger_TM"/>
</dbReference>
<proteinExistence type="inferred from homology"/>
<keyword evidence="8 10" id="KW-0472">Membrane</keyword>
<feature type="transmembrane region" description="Helical" evidence="10">
    <location>
        <begin position="111"/>
        <end position="133"/>
    </location>
</feature>
<feature type="transmembrane region" description="Helical" evidence="10">
    <location>
        <begin position="341"/>
        <end position="367"/>
    </location>
</feature>
<feature type="transmembrane region" description="Helical" evidence="10">
    <location>
        <begin position="29"/>
        <end position="46"/>
    </location>
</feature>
<sequence length="521" mass="58358">MNGWPIFVILMSIAIILVGIGLKWRIPYPITLVLGGAALGFIPGLKEIHFNPNLILIIVLPPILFYAAYSISNKEFLKNIYDILWLALGLVLATTFIVGLIFKGLFPEYPWALAFAFGAIVSPPDAVAATAILKRFSINSRLLTILEGESLINDATGLVLYKLAVIALLAGSFSVTEASFEFVQMAIGGIAIGILSGYLLNLFSSKFFSPILAVVFSFAIPYIAYSAADFFEVSGVLAVVINGLIGSRLLITHFMSITRIIAWVTWDVFIIILNCFIFILIGLQLQGIVERLTFSKAFLYSFYAFLITAAMMLIRFIWVYARNRAICMSRNIVSQFCQTNFGDAAIISWCGMRGIVSLAAALALPFYLPDGTDLPGRDVVIFLTFLIIVYTMLIAGLSLPLLLKSLHVEETEEIKDATIPRKKLIRTAQSEIENLRQSKLIEEEDYLFLLTYFKLRHQMLEISSRQDKLKHPIESARLKIISRKRKHLIEMWEKNEINDELFNLLEGEIDLEESSIARAIL</sequence>
<dbReference type="GO" id="GO:0005886">
    <property type="term" value="C:plasma membrane"/>
    <property type="evidence" value="ECO:0007669"/>
    <property type="project" value="UniProtKB-SubCell"/>
</dbReference>
<evidence type="ECO:0000256" key="3">
    <source>
        <dbReference type="ARBA" id="ARBA00022475"/>
    </source>
</evidence>
<keyword evidence="2 10" id="KW-0813">Transport</keyword>
<evidence type="ECO:0000313" key="12">
    <source>
        <dbReference type="EMBL" id="CDR35212.1"/>
    </source>
</evidence>
<feature type="transmembrane region" description="Helical" evidence="10">
    <location>
        <begin position="154"/>
        <end position="176"/>
    </location>
</feature>
<dbReference type="Gene3D" id="6.10.140.1330">
    <property type="match status" value="1"/>
</dbReference>
<evidence type="ECO:0000256" key="4">
    <source>
        <dbReference type="ARBA" id="ARBA00022692"/>
    </source>
</evidence>
<dbReference type="EMBL" id="CCEJ010000015">
    <property type="protein sequence ID" value="CDR35212.1"/>
    <property type="molecule type" value="Genomic_DNA"/>
</dbReference>
<evidence type="ECO:0000313" key="13">
    <source>
        <dbReference type="Proteomes" id="UP000031552"/>
    </source>
</evidence>
<comment type="function">
    <text evidence="10">Na(+)/H(+) antiporter that extrudes sodium in exchange for external protons.</text>
</comment>
<dbReference type="OrthoDB" id="9809206at2"/>
<organism evidence="12 13">
    <name type="scientific">Candidatus Criblamydia sequanensis CRIB-18</name>
    <dbReference type="NCBI Taxonomy" id="1437425"/>
    <lineage>
        <taxon>Bacteria</taxon>
        <taxon>Pseudomonadati</taxon>
        <taxon>Chlamydiota</taxon>
        <taxon>Chlamydiia</taxon>
        <taxon>Parachlamydiales</taxon>
        <taxon>Candidatus Criblamydiaceae</taxon>
        <taxon>Candidatus Criblamydia</taxon>
    </lineage>
</organism>
<evidence type="ECO:0000256" key="8">
    <source>
        <dbReference type="ARBA" id="ARBA00023136"/>
    </source>
</evidence>
<evidence type="ECO:0000256" key="6">
    <source>
        <dbReference type="ARBA" id="ARBA00023053"/>
    </source>
</evidence>
<keyword evidence="5 10" id="KW-1133">Transmembrane helix</keyword>
<dbReference type="STRING" id="1437425.CSEC_2406"/>
<dbReference type="AlphaFoldDB" id="A0A090D0Y2"/>
<dbReference type="Pfam" id="PF00999">
    <property type="entry name" value="Na_H_Exchanger"/>
    <property type="match status" value="1"/>
</dbReference>
<accession>A0A090D0Y2</accession>
<dbReference type="InterPro" id="IPR018422">
    <property type="entry name" value="Cation/H_exchanger_CPA1"/>
</dbReference>
<dbReference type="InterPro" id="IPR004705">
    <property type="entry name" value="Cation/H_exchanger_CPA1_bac"/>
</dbReference>
<feature type="transmembrane region" description="Helical" evidence="10">
    <location>
        <begin position="83"/>
        <end position="105"/>
    </location>
</feature>
<keyword evidence="3 10" id="KW-1003">Cell membrane</keyword>
<dbReference type="Proteomes" id="UP000031552">
    <property type="component" value="Unassembled WGS sequence"/>
</dbReference>
<evidence type="ECO:0000256" key="10">
    <source>
        <dbReference type="RuleBase" id="RU366002"/>
    </source>
</evidence>
<evidence type="ECO:0000256" key="2">
    <source>
        <dbReference type="ARBA" id="ARBA00022448"/>
    </source>
</evidence>